<evidence type="ECO:0000313" key="1">
    <source>
        <dbReference type="EMBL" id="KAJ7784175.1"/>
    </source>
</evidence>
<evidence type="ECO:0000313" key="2">
    <source>
        <dbReference type="Proteomes" id="UP001215598"/>
    </source>
</evidence>
<protein>
    <submittedName>
        <fullName evidence="1">Uncharacterized protein</fullName>
    </submittedName>
</protein>
<dbReference type="EMBL" id="JARKIB010000002">
    <property type="protein sequence ID" value="KAJ7784175.1"/>
    <property type="molecule type" value="Genomic_DNA"/>
</dbReference>
<name>A0AAD7KGE1_9AGAR</name>
<reference evidence="1" key="1">
    <citation type="submission" date="2023-03" db="EMBL/GenBank/DDBJ databases">
        <title>Massive genome expansion in bonnet fungi (Mycena s.s.) driven by repeated elements and novel gene families across ecological guilds.</title>
        <authorList>
            <consortium name="Lawrence Berkeley National Laboratory"/>
            <person name="Harder C.B."/>
            <person name="Miyauchi S."/>
            <person name="Viragh M."/>
            <person name="Kuo A."/>
            <person name="Thoen E."/>
            <person name="Andreopoulos B."/>
            <person name="Lu D."/>
            <person name="Skrede I."/>
            <person name="Drula E."/>
            <person name="Henrissat B."/>
            <person name="Morin E."/>
            <person name="Kohler A."/>
            <person name="Barry K."/>
            <person name="LaButti K."/>
            <person name="Morin E."/>
            <person name="Salamov A."/>
            <person name="Lipzen A."/>
            <person name="Mereny Z."/>
            <person name="Hegedus B."/>
            <person name="Baldrian P."/>
            <person name="Stursova M."/>
            <person name="Weitz H."/>
            <person name="Taylor A."/>
            <person name="Grigoriev I.V."/>
            <person name="Nagy L.G."/>
            <person name="Martin F."/>
            <person name="Kauserud H."/>
        </authorList>
    </citation>
    <scope>NUCLEOTIDE SEQUENCE</scope>
    <source>
        <strain evidence="1">CBHHK182m</strain>
    </source>
</reference>
<accession>A0AAD7KGE1</accession>
<sequence>MHGPAAAALEVRGPANEYEFQCCLPSGWFYSRSEIAKWIGLGDSRGSSMGVNIGARSPANYRMIIQYLATIPAVKTVFSRTNLHVSVEIFRNLPRIFVKTGVPRDLEGRVEVSTREDVTLR</sequence>
<dbReference type="Proteomes" id="UP001215598">
    <property type="component" value="Unassembled WGS sequence"/>
</dbReference>
<organism evidence="1 2">
    <name type="scientific">Mycena metata</name>
    <dbReference type="NCBI Taxonomy" id="1033252"/>
    <lineage>
        <taxon>Eukaryota</taxon>
        <taxon>Fungi</taxon>
        <taxon>Dikarya</taxon>
        <taxon>Basidiomycota</taxon>
        <taxon>Agaricomycotina</taxon>
        <taxon>Agaricomycetes</taxon>
        <taxon>Agaricomycetidae</taxon>
        <taxon>Agaricales</taxon>
        <taxon>Marasmiineae</taxon>
        <taxon>Mycenaceae</taxon>
        <taxon>Mycena</taxon>
    </lineage>
</organism>
<keyword evidence="2" id="KW-1185">Reference proteome</keyword>
<gene>
    <name evidence="1" type="ORF">B0H16DRAFT_1681681</name>
</gene>
<comment type="caution">
    <text evidence="1">The sequence shown here is derived from an EMBL/GenBank/DDBJ whole genome shotgun (WGS) entry which is preliminary data.</text>
</comment>
<dbReference type="AlphaFoldDB" id="A0AAD7KGE1"/>
<proteinExistence type="predicted"/>